<keyword evidence="2" id="KW-1185">Reference proteome</keyword>
<dbReference type="RefSeq" id="WP_004484286.1">
    <property type="nucleotide sequence ID" value="NZ_AHON02000013.1"/>
</dbReference>
<evidence type="ECO:0000313" key="2">
    <source>
        <dbReference type="Proteomes" id="UP000006329"/>
    </source>
</evidence>
<dbReference type="Proteomes" id="UP000006329">
    <property type="component" value="Unassembled WGS sequence"/>
</dbReference>
<reference evidence="1" key="1">
    <citation type="submission" date="2012-10" db="EMBL/GenBank/DDBJ databases">
        <authorList>
            <person name="Harkins D.M."/>
            <person name="Durkin A.S."/>
            <person name="Brinkac L.M."/>
            <person name="Haft D.H."/>
            <person name="Selengut J.D."/>
            <person name="Sanka R."/>
            <person name="DePew J."/>
            <person name="Purushe J."/>
            <person name="Matthias M.A."/>
            <person name="Vinetz J.M."/>
            <person name="Sutton G.G."/>
            <person name="Nierman W.C."/>
            <person name="Fouts D.E."/>
        </authorList>
    </citation>
    <scope>NUCLEOTIDE SEQUENCE [LARGE SCALE GENOMIC DNA]</scope>
    <source>
        <strain evidence="1">MOR084</strain>
    </source>
</reference>
<gene>
    <name evidence="1" type="ORF">LEP1GSC179_0909</name>
</gene>
<protein>
    <recommendedName>
        <fullName evidence="3">PLU-1-like domain protein</fullName>
    </recommendedName>
</protein>
<sequence>MQLPELETYFQTLTDLTDLTDTIAVVNSPYESDFDHDIGQLEQYFTDIASRPWEVSERDYFNLFSSHFTFHTKIVEEIIFEARRVLMPERRIYVKRLVAYHKHAGEWFAELQRKRKQFSQKDMVTA</sequence>
<dbReference type="AlphaFoldDB" id="A0A0E2BJR0"/>
<proteinExistence type="predicted"/>
<evidence type="ECO:0000313" key="1">
    <source>
        <dbReference type="EMBL" id="EKO35395.1"/>
    </source>
</evidence>
<dbReference type="EMBL" id="AHON02000013">
    <property type="protein sequence ID" value="EKO35395.1"/>
    <property type="molecule type" value="Genomic_DNA"/>
</dbReference>
<organism evidence="1 2">
    <name type="scientific">Leptospira santarosai str. MOR084</name>
    <dbReference type="NCBI Taxonomy" id="1049984"/>
    <lineage>
        <taxon>Bacteria</taxon>
        <taxon>Pseudomonadati</taxon>
        <taxon>Spirochaetota</taxon>
        <taxon>Spirochaetia</taxon>
        <taxon>Leptospirales</taxon>
        <taxon>Leptospiraceae</taxon>
        <taxon>Leptospira</taxon>
    </lineage>
</organism>
<accession>A0A0E2BJR0</accession>
<comment type="caution">
    <text evidence="1">The sequence shown here is derived from an EMBL/GenBank/DDBJ whole genome shotgun (WGS) entry which is preliminary data.</text>
</comment>
<name>A0A0E2BJR0_9LEPT</name>
<evidence type="ECO:0008006" key="3">
    <source>
        <dbReference type="Google" id="ProtNLM"/>
    </source>
</evidence>